<dbReference type="GO" id="GO:0006813">
    <property type="term" value="P:potassium ion transport"/>
    <property type="evidence" value="ECO:0007669"/>
    <property type="project" value="InterPro"/>
</dbReference>
<feature type="domain" description="RCK N-terminal" evidence="10">
    <location>
        <begin position="384"/>
        <end position="501"/>
    </location>
</feature>
<feature type="transmembrane region" description="Helical" evidence="9">
    <location>
        <begin position="303"/>
        <end position="326"/>
    </location>
</feature>
<dbReference type="SUPFAM" id="SSF51735">
    <property type="entry name" value="NAD(P)-binding Rossmann-fold domains"/>
    <property type="match status" value="1"/>
</dbReference>
<proteinExistence type="inferred from homology"/>
<dbReference type="OrthoDB" id="3418949at2"/>
<keyword evidence="7" id="KW-0406">Ion transport</keyword>
<dbReference type="InterPro" id="IPR038770">
    <property type="entry name" value="Na+/solute_symporter_sf"/>
</dbReference>
<evidence type="ECO:0000256" key="4">
    <source>
        <dbReference type="ARBA" id="ARBA00022449"/>
    </source>
</evidence>
<dbReference type="Gene3D" id="1.20.1530.20">
    <property type="match status" value="1"/>
</dbReference>
<feature type="transmembrane region" description="Helical" evidence="9">
    <location>
        <begin position="245"/>
        <end position="264"/>
    </location>
</feature>
<feature type="transmembrane region" description="Helical" evidence="9">
    <location>
        <begin position="168"/>
        <end position="185"/>
    </location>
</feature>
<feature type="transmembrane region" description="Helical" evidence="9">
    <location>
        <begin position="82"/>
        <end position="105"/>
    </location>
</feature>
<dbReference type="GO" id="GO:0015297">
    <property type="term" value="F:antiporter activity"/>
    <property type="evidence" value="ECO:0007669"/>
    <property type="project" value="UniProtKB-KW"/>
</dbReference>
<comment type="caution">
    <text evidence="11">The sequence shown here is derived from an EMBL/GenBank/DDBJ whole genome shotgun (WGS) entry which is preliminary data.</text>
</comment>
<dbReference type="RefSeq" id="WP_142892049.1">
    <property type="nucleotide sequence ID" value="NZ_ML660161.1"/>
</dbReference>
<dbReference type="Pfam" id="PF00999">
    <property type="entry name" value="Na_H_Exchanger"/>
    <property type="match status" value="1"/>
</dbReference>
<dbReference type="Proteomes" id="UP000315439">
    <property type="component" value="Unassembled WGS sequence"/>
</dbReference>
<evidence type="ECO:0000256" key="1">
    <source>
        <dbReference type="ARBA" id="ARBA00004141"/>
    </source>
</evidence>
<sequence>MDFIWILFAFACGMLFKLASLPPLIGYLLAGFLLHLMGQVPDESLQTLADLGITLMLFTIGLKLKTGDLLKREVWLGSSVHILLWCSLSFAILLFLSAIQLPLFIDIDDSSAAIIAFALSFSSTVCIVKLLEDNGELSTRHGRLAVAILVMQDIIAVVYLVVITGKTPSLWAFLLVLVWMLKPFLKKLVEKAGHSELLPLAGIFLALGSYQAFELVGIKGDLGALVAGLLLSGTSKATELAKSLLSFKDLFLIGFFVSIGFTALPDWTMLFSAVILSLLLLIKFTLFFFIFCSVRLRGRTSFLSALALTNFSEFGLIVLALSSQLGLVAKEWLVVVALSVSISFVFTSILYHFAHKIFARWKRRFKRFETKLRLREDVYLLPKTAEILVVGMGRVGRGAYVSLNQLAGDRVWGVDANRDRVRKYKRSGMKVFPGDGEDPDLWENLDLTEIKLILLALPSVQDSHNITEQLRRSHFTGKIAAIARYEDEKERLLHIGIDKVFNFFTEAGTGFAEESLQLIERRELGEHLSTS</sequence>
<dbReference type="AlphaFoldDB" id="A0A545UIB0"/>
<evidence type="ECO:0000256" key="8">
    <source>
        <dbReference type="ARBA" id="ARBA00023136"/>
    </source>
</evidence>
<evidence type="ECO:0000313" key="12">
    <source>
        <dbReference type="Proteomes" id="UP000315439"/>
    </source>
</evidence>
<dbReference type="GO" id="GO:1902600">
    <property type="term" value="P:proton transmembrane transport"/>
    <property type="evidence" value="ECO:0007669"/>
    <property type="project" value="InterPro"/>
</dbReference>
<evidence type="ECO:0000256" key="2">
    <source>
        <dbReference type="ARBA" id="ARBA00005551"/>
    </source>
</evidence>
<dbReference type="Gene3D" id="3.40.50.720">
    <property type="entry name" value="NAD(P)-binding Rossmann-like Domain"/>
    <property type="match status" value="1"/>
</dbReference>
<comment type="subcellular location">
    <subcellularLocation>
        <location evidence="1">Membrane</location>
        <topology evidence="1">Multi-pass membrane protein</topology>
    </subcellularLocation>
</comment>
<feature type="transmembrane region" description="Helical" evidence="9">
    <location>
        <begin position="270"/>
        <end position="291"/>
    </location>
</feature>
<dbReference type="PROSITE" id="PS51201">
    <property type="entry name" value="RCK_N"/>
    <property type="match status" value="1"/>
</dbReference>
<evidence type="ECO:0000256" key="6">
    <source>
        <dbReference type="ARBA" id="ARBA00022989"/>
    </source>
</evidence>
<dbReference type="GO" id="GO:0016020">
    <property type="term" value="C:membrane"/>
    <property type="evidence" value="ECO:0007669"/>
    <property type="project" value="UniProtKB-SubCell"/>
</dbReference>
<dbReference type="PANTHER" id="PTHR42751:SF1">
    <property type="entry name" value="CATION_PROTON ANTIPORTER YBAL-RELATED"/>
    <property type="match status" value="1"/>
</dbReference>
<keyword evidence="5 9" id="KW-0812">Transmembrane</keyword>
<comment type="similarity">
    <text evidence="2">Belongs to the monovalent cation:proton antiporter 2 (CPA2) transporter (TC 2.A.37) family.</text>
</comment>
<organism evidence="11 12">
    <name type="scientific">Aliikangiella coralliicola</name>
    <dbReference type="NCBI Taxonomy" id="2592383"/>
    <lineage>
        <taxon>Bacteria</taxon>
        <taxon>Pseudomonadati</taxon>
        <taxon>Pseudomonadota</taxon>
        <taxon>Gammaproteobacteria</taxon>
        <taxon>Oceanospirillales</taxon>
        <taxon>Pleioneaceae</taxon>
        <taxon>Aliikangiella</taxon>
    </lineage>
</organism>
<accession>A0A545UIB0</accession>
<feature type="transmembrane region" description="Helical" evidence="9">
    <location>
        <begin position="332"/>
        <end position="354"/>
    </location>
</feature>
<evidence type="ECO:0000259" key="10">
    <source>
        <dbReference type="PROSITE" id="PS51201"/>
    </source>
</evidence>
<evidence type="ECO:0000256" key="7">
    <source>
        <dbReference type="ARBA" id="ARBA00023065"/>
    </source>
</evidence>
<reference evidence="11 12" key="1">
    <citation type="submission" date="2019-07" db="EMBL/GenBank/DDBJ databases">
        <title>Draft genome for Aliikangiella sp. M105.</title>
        <authorList>
            <person name="Wang G."/>
        </authorList>
    </citation>
    <scope>NUCLEOTIDE SEQUENCE [LARGE SCALE GENOMIC DNA]</scope>
    <source>
        <strain evidence="11 12">M105</strain>
    </source>
</reference>
<protein>
    <submittedName>
        <fullName evidence="11">Potassium transporter Kef</fullName>
    </submittedName>
</protein>
<keyword evidence="3" id="KW-0813">Transport</keyword>
<dbReference type="InterPro" id="IPR003148">
    <property type="entry name" value="RCK_N"/>
</dbReference>
<evidence type="ECO:0000313" key="11">
    <source>
        <dbReference type="EMBL" id="TQV89199.1"/>
    </source>
</evidence>
<keyword evidence="12" id="KW-1185">Reference proteome</keyword>
<dbReference type="PANTHER" id="PTHR42751">
    <property type="entry name" value="SODIUM/HYDROGEN EXCHANGER FAMILY/TRKA DOMAIN PROTEIN"/>
    <property type="match status" value="1"/>
</dbReference>
<keyword evidence="6 9" id="KW-1133">Transmembrane helix</keyword>
<feature type="transmembrane region" description="Helical" evidence="9">
    <location>
        <begin position="143"/>
        <end position="162"/>
    </location>
</feature>
<evidence type="ECO:0000256" key="3">
    <source>
        <dbReference type="ARBA" id="ARBA00022448"/>
    </source>
</evidence>
<evidence type="ECO:0000256" key="5">
    <source>
        <dbReference type="ARBA" id="ARBA00022692"/>
    </source>
</evidence>
<keyword evidence="4" id="KW-0050">Antiport</keyword>
<keyword evidence="8 9" id="KW-0472">Membrane</keyword>
<gene>
    <name evidence="11" type="ORF">FLL46_03465</name>
</gene>
<evidence type="ECO:0000256" key="9">
    <source>
        <dbReference type="SAM" id="Phobius"/>
    </source>
</evidence>
<feature type="transmembrane region" description="Helical" evidence="9">
    <location>
        <begin position="44"/>
        <end position="62"/>
    </location>
</feature>
<dbReference type="EMBL" id="VIKS01000002">
    <property type="protein sequence ID" value="TQV89199.1"/>
    <property type="molecule type" value="Genomic_DNA"/>
</dbReference>
<dbReference type="InterPro" id="IPR006153">
    <property type="entry name" value="Cation/H_exchanger_TM"/>
</dbReference>
<feature type="transmembrane region" description="Helical" evidence="9">
    <location>
        <begin position="111"/>
        <end position="131"/>
    </location>
</feature>
<dbReference type="Pfam" id="PF02254">
    <property type="entry name" value="TrkA_N"/>
    <property type="match status" value="1"/>
</dbReference>
<dbReference type="InterPro" id="IPR036291">
    <property type="entry name" value="NAD(P)-bd_dom_sf"/>
</dbReference>
<name>A0A545UIB0_9GAMM</name>